<dbReference type="Bgee" id="ENSXETG00000038937">
    <property type="expression patterns" value="Expressed in brain and 6 other cell types or tissues"/>
</dbReference>
<name>A0A803KFM4_XENTR</name>
<evidence type="ECO:0000256" key="2">
    <source>
        <dbReference type="ARBA" id="ARBA00022525"/>
    </source>
</evidence>
<keyword evidence="3 5" id="KW-0732">Signal</keyword>
<dbReference type="InterPro" id="IPR039863">
    <property type="entry name" value="DKK1-4"/>
</dbReference>
<evidence type="ECO:0000256" key="5">
    <source>
        <dbReference type="SAM" id="SignalP"/>
    </source>
</evidence>
<feature type="chain" id="PRO_5031170865" evidence="5">
    <location>
        <begin position="19"/>
        <end position="292"/>
    </location>
</feature>
<dbReference type="PANTHER" id="PTHR12113">
    <property type="entry name" value="DICKKOPF3-LIKE 3"/>
    <property type="match status" value="1"/>
</dbReference>
<keyword evidence="2" id="KW-0964">Secreted</keyword>
<dbReference type="Ensembl" id="ENSXETT00000118843">
    <property type="protein sequence ID" value="ENSXETP00000119224"/>
    <property type="gene ID" value="ENSXETG00000038937"/>
</dbReference>
<evidence type="ECO:0000313" key="6">
    <source>
        <dbReference type="Ensembl" id="ENSXETP00000119224"/>
    </source>
</evidence>
<evidence type="ECO:0000256" key="1">
    <source>
        <dbReference type="ARBA" id="ARBA00004613"/>
    </source>
</evidence>
<dbReference type="AlphaFoldDB" id="A0A803KFM4"/>
<reference evidence="6" key="2">
    <citation type="submission" date="2021-03" db="UniProtKB">
        <authorList>
            <consortium name="Ensembl"/>
        </authorList>
    </citation>
    <scope>IDENTIFICATION</scope>
</reference>
<protein>
    <submittedName>
        <fullName evidence="6">Uncharacterized LOC100495217</fullName>
    </submittedName>
</protein>
<evidence type="ECO:0000256" key="3">
    <source>
        <dbReference type="ARBA" id="ARBA00022729"/>
    </source>
</evidence>
<evidence type="ECO:0000256" key="4">
    <source>
        <dbReference type="SAM" id="MobiDB-lite"/>
    </source>
</evidence>
<accession>A0A803KFM4</accession>
<gene>
    <name evidence="6" type="primary">LOC100495217</name>
</gene>
<comment type="subcellular location">
    <subcellularLocation>
        <location evidence="1">Secreted</location>
    </subcellularLocation>
</comment>
<feature type="signal peptide" evidence="5">
    <location>
        <begin position="1"/>
        <end position="18"/>
    </location>
</feature>
<proteinExistence type="predicted"/>
<reference evidence="6" key="1">
    <citation type="journal article" date="2010" name="Science">
        <title>The genome of the Western clawed frog Xenopus tropicalis.</title>
        <authorList>
            <person name="Hellsten U."/>
            <person name="Harland R.M."/>
            <person name="Gilchrist M.J."/>
            <person name="Hendrix D."/>
            <person name="Jurka J."/>
            <person name="Kapitonov V."/>
            <person name="Ovcharenko I."/>
            <person name="Putnam N.H."/>
            <person name="Shu S."/>
            <person name="Taher L."/>
            <person name="Blitz I.L."/>
            <person name="Blumberg B."/>
            <person name="Dichmann D.S."/>
            <person name="Dubchak I."/>
            <person name="Amaya E."/>
            <person name="Detter J.C."/>
            <person name="Fletcher R."/>
            <person name="Gerhard D.S."/>
            <person name="Goodstein D."/>
            <person name="Graves T."/>
            <person name="Grigoriev I.V."/>
            <person name="Grimwood J."/>
            <person name="Kawashima T."/>
            <person name="Lindquist E."/>
            <person name="Lucas S.M."/>
            <person name="Mead P.E."/>
            <person name="Mitros T."/>
            <person name="Ogino H."/>
            <person name="Ohta Y."/>
            <person name="Poliakov A.V."/>
            <person name="Pollet N."/>
            <person name="Robert J."/>
            <person name="Salamov A."/>
            <person name="Sater A.K."/>
            <person name="Schmutz J."/>
            <person name="Terry A."/>
            <person name="Vize P.D."/>
            <person name="Warren W.C."/>
            <person name="Wells D."/>
            <person name="Wills A."/>
            <person name="Wilson R.K."/>
            <person name="Zimmerman L.B."/>
            <person name="Zorn A.M."/>
            <person name="Grainger R."/>
            <person name="Grammer T."/>
            <person name="Khokha M.K."/>
            <person name="Richardson P.M."/>
            <person name="Rokhsar D.S."/>
        </authorList>
    </citation>
    <scope>NUCLEOTIDE SEQUENCE [LARGE SCALE GENOMIC DNA]</scope>
    <source>
        <strain evidence="6">Nigerian</strain>
    </source>
</reference>
<sequence length="292" mass="31501">MLLLPLIVPMLLGGCSWAAVLPAPHPDPASHGTDIPDSQSSNGRAGTAEASVTVQTEGSEEEQTGQREGCQADSECHLGMRCISGNCTEGVNVTGTGAECDPSNDQCAPEFCCSKTESGMLPLCAPFPAEGERCKIQPISLWNLLQMDSATGSDPGYCPCASGLVCTNKGFNLIYTCEKPDGVLDFTTYGGESLLQPLVRRDEELTYYDSDLIPWPSQPDQFIDLPRAAEESARESKNVFKVLHAGAASDVEEESLLLDEHADEQPDPGQLEFQELKQLARQIGQYFGPDFY</sequence>
<feature type="region of interest" description="Disordered" evidence="4">
    <location>
        <begin position="28"/>
        <end position="69"/>
    </location>
</feature>
<dbReference type="InParanoid" id="A0A803KFM4"/>
<dbReference type="PANTHER" id="PTHR12113:SF8">
    <property type="entry name" value="DICKKOPF-RELATED PROTEIN 3"/>
    <property type="match status" value="1"/>
</dbReference>
<dbReference type="Gene3D" id="2.10.80.10">
    <property type="entry name" value="Lipase, subunit A"/>
    <property type="match status" value="1"/>
</dbReference>
<organism evidence="6">
    <name type="scientific">Xenopus tropicalis</name>
    <name type="common">Western clawed frog</name>
    <name type="synonym">Silurana tropicalis</name>
    <dbReference type="NCBI Taxonomy" id="8364"/>
    <lineage>
        <taxon>Eukaryota</taxon>
        <taxon>Metazoa</taxon>
        <taxon>Chordata</taxon>
        <taxon>Craniata</taxon>
        <taxon>Vertebrata</taxon>
        <taxon>Euteleostomi</taxon>
        <taxon>Amphibia</taxon>
        <taxon>Batrachia</taxon>
        <taxon>Anura</taxon>
        <taxon>Pipoidea</taxon>
        <taxon>Pipidae</taxon>
        <taxon>Xenopodinae</taxon>
        <taxon>Xenopus</taxon>
        <taxon>Silurana</taxon>
    </lineage>
</organism>
<dbReference type="GO" id="GO:0005576">
    <property type="term" value="C:extracellular region"/>
    <property type="evidence" value="ECO:0007669"/>
    <property type="project" value="UniProtKB-SubCell"/>
</dbReference>